<feature type="compositionally biased region" description="Basic and acidic residues" evidence="1">
    <location>
        <begin position="136"/>
        <end position="160"/>
    </location>
</feature>
<evidence type="ECO:0000313" key="3">
    <source>
        <dbReference type="Proteomes" id="UP000266841"/>
    </source>
</evidence>
<organism evidence="2 3">
    <name type="scientific">Thalassiosira oceanica</name>
    <name type="common">Marine diatom</name>
    <dbReference type="NCBI Taxonomy" id="159749"/>
    <lineage>
        <taxon>Eukaryota</taxon>
        <taxon>Sar</taxon>
        <taxon>Stramenopiles</taxon>
        <taxon>Ochrophyta</taxon>
        <taxon>Bacillariophyta</taxon>
        <taxon>Coscinodiscophyceae</taxon>
        <taxon>Thalassiosirophycidae</taxon>
        <taxon>Thalassiosirales</taxon>
        <taxon>Thalassiosiraceae</taxon>
        <taxon>Thalassiosira</taxon>
    </lineage>
</organism>
<name>K0T8L0_THAOC</name>
<feature type="region of interest" description="Disordered" evidence="1">
    <location>
        <begin position="16"/>
        <end position="36"/>
    </location>
</feature>
<dbReference type="Gene3D" id="1.25.40.10">
    <property type="entry name" value="Tetratricopeptide repeat domain"/>
    <property type="match status" value="1"/>
</dbReference>
<accession>K0T8L0</accession>
<dbReference type="InterPro" id="IPR052945">
    <property type="entry name" value="Mitotic_Regulator"/>
</dbReference>
<proteinExistence type="predicted"/>
<dbReference type="SUPFAM" id="SSF81901">
    <property type="entry name" value="HCP-like"/>
    <property type="match status" value="1"/>
</dbReference>
<protein>
    <submittedName>
        <fullName evidence="2">Uncharacterized protein</fullName>
    </submittedName>
</protein>
<comment type="caution">
    <text evidence="2">The sequence shown here is derived from an EMBL/GenBank/DDBJ whole genome shotgun (WGS) entry which is preliminary data.</text>
</comment>
<feature type="region of interest" description="Disordered" evidence="1">
    <location>
        <begin position="205"/>
        <end position="224"/>
    </location>
</feature>
<dbReference type="SMART" id="SM00671">
    <property type="entry name" value="SEL1"/>
    <property type="match status" value="2"/>
</dbReference>
<dbReference type="Pfam" id="PF08238">
    <property type="entry name" value="Sel1"/>
    <property type="match status" value="2"/>
</dbReference>
<dbReference type="EMBL" id="AGNL01004110">
    <property type="protein sequence ID" value="EJK73915.1"/>
    <property type="molecule type" value="Genomic_DNA"/>
</dbReference>
<feature type="compositionally biased region" description="Polar residues" evidence="1">
    <location>
        <begin position="205"/>
        <end position="221"/>
    </location>
</feature>
<reference evidence="2 3" key="1">
    <citation type="journal article" date="2012" name="Genome Biol.">
        <title>Genome and low-iron response of an oceanic diatom adapted to chronic iron limitation.</title>
        <authorList>
            <person name="Lommer M."/>
            <person name="Specht M."/>
            <person name="Roy A.S."/>
            <person name="Kraemer L."/>
            <person name="Andreson R."/>
            <person name="Gutowska M.A."/>
            <person name="Wolf J."/>
            <person name="Bergner S.V."/>
            <person name="Schilhabel M.B."/>
            <person name="Klostermeier U.C."/>
            <person name="Beiko R.G."/>
            <person name="Rosenstiel P."/>
            <person name="Hippler M."/>
            <person name="Laroche J."/>
        </authorList>
    </citation>
    <scope>NUCLEOTIDE SEQUENCE [LARGE SCALE GENOMIC DNA]</scope>
    <source>
        <strain evidence="2 3">CCMP1005</strain>
    </source>
</reference>
<evidence type="ECO:0000313" key="2">
    <source>
        <dbReference type="EMBL" id="EJK73915.1"/>
    </source>
</evidence>
<dbReference type="eggNOG" id="KOG1550">
    <property type="taxonomic scope" value="Eukaryota"/>
</dbReference>
<sequence length="350" mass="37906">MTLLVSSQNRACLAQDPVGLVGDDNGPGSRQPPHDSVRWVQTFKPSRRRSPAAVEKPSFACFSVNHLPDDAHQKEEATIHPPLSVHADGQSPSSILLELEGSTVEGEGRPHFSVAVRAGTGQPRRLPTQNLGKHWPAKETGRGGRRSRAEDGESDRDGRQLKATAHSVSKPGADEEAGQQQSARPAGGAEAGLGRFGWSQQSATPMNQLEPRSTPTEQQTPRPFDDASKLAMIQKRVCKRDAEAINHLGLKYFHGGLGLPKDVPRAIELWTESAELGSVDAHSNLGGLYYIGKGVEGDKPRGIRHWQQAAMKGHVSGRHFLGVAEFNEGNHGLAVQHWMISGQGWATRFP</sequence>
<dbReference type="InterPro" id="IPR011990">
    <property type="entry name" value="TPR-like_helical_dom_sf"/>
</dbReference>
<dbReference type="PANTHER" id="PTHR43628">
    <property type="entry name" value="ACTIVATOR OF C KINASE PROTEIN 1-RELATED"/>
    <property type="match status" value="1"/>
</dbReference>
<dbReference type="PANTHER" id="PTHR43628:SF1">
    <property type="entry name" value="CHITIN SYNTHASE REGULATORY FACTOR 2-RELATED"/>
    <property type="match status" value="1"/>
</dbReference>
<gene>
    <name evidence="2" type="ORF">THAOC_04440</name>
</gene>
<evidence type="ECO:0000256" key="1">
    <source>
        <dbReference type="SAM" id="MobiDB-lite"/>
    </source>
</evidence>
<dbReference type="InterPro" id="IPR006597">
    <property type="entry name" value="Sel1-like"/>
</dbReference>
<keyword evidence="3" id="KW-1185">Reference proteome</keyword>
<dbReference type="AlphaFoldDB" id="K0T8L0"/>
<dbReference type="Proteomes" id="UP000266841">
    <property type="component" value="Unassembled WGS sequence"/>
</dbReference>
<feature type="region of interest" description="Disordered" evidence="1">
    <location>
        <begin position="115"/>
        <end position="194"/>
    </location>
</feature>